<evidence type="ECO:0000313" key="3">
    <source>
        <dbReference type="Proteomes" id="UP000183461"/>
    </source>
</evidence>
<reference evidence="2 3" key="1">
    <citation type="submission" date="2016-11" db="EMBL/GenBank/DDBJ databases">
        <authorList>
            <person name="Jaros S."/>
            <person name="Januszkiewicz K."/>
            <person name="Wedrychowicz H."/>
        </authorList>
    </citation>
    <scope>NUCLEOTIDE SEQUENCE [LARGE SCALE GENOMIC DNA]</scope>
    <source>
        <strain evidence="2 3">YL228</strain>
    </source>
</reference>
<dbReference type="Proteomes" id="UP000183461">
    <property type="component" value="Unassembled WGS sequence"/>
</dbReference>
<protein>
    <recommendedName>
        <fullName evidence="4">Dockerin domain-containing protein</fullName>
    </recommendedName>
</protein>
<accession>A0A1K1MZW0</accession>
<evidence type="ECO:0008006" key="4">
    <source>
        <dbReference type="Google" id="ProtNLM"/>
    </source>
</evidence>
<evidence type="ECO:0000313" key="2">
    <source>
        <dbReference type="EMBL" id="SFW27558.1"/>
    </source>
</evidence>
<sequence>MKNKIIALALAAICFGSAAAPNVMPAQVIAADSDTSQTVKNMTLDDVQELSKKGKKLDWSDFSGFNVKWRSTIAYSRFAKIELGNDLFLVVGGEPNYRPEVVWLCYKDTETYVDVKTGDVSAFISKYAKTDTVTTTTAAKTTTTTAKTTTTTAKATTTTAKTTTTVPTTTTDSTIKDLGVLEEGKIMTLDDVWEICLRNRLELSWADFKDFKGERLPDNNGNQQYKFVIDDTYSLLLTGNPPKSPIDIFMVYKDQNGVDVRIDDVVSFLLETATVKVTATVMEINENTVIVKPVEGSEELKSYDRFNLSLRYLGDIKPTQGMKLEITYIGGILETNPPQFVYVHNVTVVSDVPEVLKGDANCDGQVDMADVVLIMQAMANPNKYGIDGTAEHHLTEQGKINSDMDGNGLTVGDALAIQRKLLGIEECEKLTIKLNTLIPQNGSEYVEMKADETMVSSYDQASSSLNGMGVWFKFESPKYPVTVSTENGKFRIFNYKGGGLGSVDEVGKSYTVGRSGEVCFAPENGKLSDDYKAEVKVTGEENGKTADLGTLVITKTDKNTKGVLSVTFKKAGSASLAGKKFYYEKEGFGGYCNIEFNEDGTFLYSPGVLSSYLGGGTWKISGDTVILTEKNEGEGKTITNRFKIAGNDIVYIADGSDGLRYMEVKDGEKFSITAADTSDLEIIRQQLSDFFTAEKIDYSVIPRDKMPEQFADKYVFIQVNTADTSYAARYGAFLKSSDIDSSLIKSIPYKIDSDTELNKIRALLYCYILENNINASIDPTDEEADLKNKTVLVKYADSEKTRTQLENFLKEKNIDLKLVEFFAVE</sequence>
<dbReference type="RefSeq" id="WP_072299798.1">
    <property type="nucleotide sequence ID" value="NZ_FPIP01000003.1"/>
</dbReference>
<organism evidence="2 3">
    <name type="scientific">Ruminococcus flavefaciens</name>
    <dbReference type="NCBI Taxonomy" id="1265"/>
    <lineage>
        <taxon>Bacteria</taxon>
        <taxon>Bacillati</taxon>
        <taxon>Bacillota</taxon>
        <taxon>Clostridia</taxon>
        <taxon>Eubacteriales</taxon>
        <taxon>Oscillospiraceae</taxon>
        <taxon>Ruminococcus</taxon>
    </lineage>
</organism>
<feature type="chain" id="PRO_5039517426" description="Dockerin domain-containing protein" evidence="1">
    <location>
        <begin position="20"/>
        <end position="825"/>
    </location>
</feature>
<dbReference type="PROSITE" id="PS00018">
    <property type="entry name" value="EF_HAND_1"/>
    <property type="match status" value="1"/>
</dbReference>
<dbReference type="CDD" id="cd14256">
    <property type="entry name" value="Dockerin_I"/>
    <property type="match status" value="1"/>
</dbReference>
<dbReference type="EMBL" id="FPIP01000003">
    <property type="protein sequence ID" value="SFW27558.1"/>
    <property type="molecule type" value="Genomic_DNA"/>
</dbReference>
<keyword evidence="1" id="KW-0732">Signal</keyword>
<dbReference type="SUPFAM" id="SSF63446">
    <property type="entry name" value="Type I dockerin domain"/>
    <property type="match status" value="1"/>
</dbReference>
<proteinExistence type="predicted"/>
<gene>
    <name evidence="2" type="ORF">SAMN02910280_1461</name>
</gene>
<dbReference type="InterPro" id="IPR036439">
    <property type="entry name" value="Dockerin_dom_sf"/>
</dbReference>
<dbReference type="Gene3D" id="1.10.1330.10">
    <property type="entry name" value="Dockerin domain"/>
    <property type="match status" value="1"/>
</dbReference>
<name>A0A1K1MZW0_RUMFL</name>
<evidence type="ECO:0000256" key="1">
    <source>
        <dbReference type="SAM" id="SignalP"/>
    </source>
</evidence>
<dbReference type="AlphaFoldDB" id="A0A1K1MZW0"/>
<dbReference type="GO" id="GO:0000272">
    <property type="term" value="P:polysaccharide catabolic process"/>
    <property type="evidence" value="ECO:0007669"/>
    <property type="project" value="InterPro"/>
</dbReference>
<dbReference type="InterPro" id="IPR018247">
    <property type="entry name" value="EF_Hand_1_Ca_BS"/>
</dbReference>
<feature type="signal peptide" evidence="1">
    <location>
        <begin position="1"/>
        <end position="19"/>
    </location>
</feature>